<proteinExistence type="predicted"/>
<dbReference type="PANTHER" id="PTHR11339">
    <property type="entry name" value="EXTRACELLULAR MATRIX GLYCOPROTEIN RELATED"/>
    <property type="match status" value="1"/>
</dbReference>
<evidence type="ECO:0000313" key="5">
    <source>
        <dbReference type="Proteomes" id="UP000562322"/>
    </source>
</evidence>
<evidence type="ECO:0000259" key="3">
    <source>
        <dbReference type="PROSITE" id="PS51233"/>
    </source>
</evidence>
<dbReference type="Proteomes" id="UP000562322">
    <property type="component" value="Unassembled WGS sequence"/>
</dbReference>
<dbReference type="InterPro" id="IPR001846">
    <property type="entry name" value="VWF_type-D"/>
</dbReference>
<dbReference type="Pfam" id="PF00094">
    <property type="entry name" value="VWD"/>
    <property type="match status" value="1"/>
</dbReference>
<sequence>ERCEMVEGEPVCIQEKISTCWAIGGPHYRTFDGKSFDFMGTCTYTLTKTCGTDPSLPIFSVVIRNGHRGNPKVPYIDTVTVQVYDVTVAVVRSEDGFVRVNNHRSRLPISLAQGKLQLQQKGKFLLVKTAFMLMVLYDWDDHLVVKIPGALSGKVCGLCGN</sequence>
<dbReference type="GO" id="GO:0005615">
    <property type="term" value="C:extracellular space"/>
    <property type="evidence" value="ECO:0007669"/>
    <property type="project" value="TreeGrafter"/>
</dbReference>
<feature type="domain" description="VWFD" evidence="3">
    <location>
        <begin position="18"/>
        <end position="161"/>
    </location>
</feature>
<protein>
    <submittedName>
        <fullName evidence="4">FCGBP protein</fullName>
    </submittedName>
</protein>
<dbReference type="GO" id="GO:0031012">
    <property type="term" value="C:extracellular matrix"/>
    <property type="evidence" value="ECO:0007669"/>
    <property type="project" value="TreeGrafter"/>
</dbReference>
<dbReference type="InterPro" id="IPR050780">
    <property type="entry name" value="Mucin_vWF_Thrombospondin_sf"/>
</dbReference>
<dbReference type="PROSITE" id="PS51233">
    <property type="entry name" value="VWFD"/>
    <property type="match status" value="1"/>
</dbReference>
<dbReference type="AlphaFoldDB" id="A0A7L0VWA2"/>
<dbReference type="EMBL" id="VXAV01000191">
    <property type="protein sequence ID" value="NXL83210.1"/>
    <property type="molecule type" value="Genomic_DNA"/>
</dbReference>
<dbReference type="SMART" id="SM00216">
    <property type="entry name" value="VWD"/>
    <property type="match status" value="1"/>
</dbReference>
<evidence type="ECO:0000313" key="4">
    <source>
        <dbReference type="EMBL" id="NXL83210.1"/>
    </source>
</evidence>
<keyword evidence="2" id="KW-0325">Glycoprotein</keyword>
<keyword evidence="5" id="KW-1185">Reference proteome</keyword>
<feature type="non-terminal residue" evidence="4">
    <location>
        <position position="161"/>
    </location>
</feature>
<evidence type="ECO:0000256" key="1">
    <source>
        <dbReference type="ARBA" id="ARBA00023157"/>
    </source>
</evidence>
<dbReference type="PANTHER" id="PTHR11339:SF373">
    <property type="entry name" value="VWFD DOMAIN-CONTAINING PROTEIN"/>
    <property type="match status" value="1"/>
</dbReference>
<dbReference type="OrthoDB" id="5945029at2759"/>
<accession>A0A7L0VWA2</accession>
<reference evidence="4 5" key="1">
    <citation type="submission" date="2019-09" db="EMBL/GenBank/DDBJ databases">
        <title>Bird 10,000 Genomes (B10K) Project - Family phase.</title>
        <authorList>
            <person name="Zhang G."/>
        </authorList>
    </citation>
    <scope>NUCLEOTIDE SEQUENCE [LARGE SCALE GENOMIC DNA]</scope>
    <source>
        <strain evidence="4">B10K-DU-001-39</strain>
        <tissue evidence="4">Muscle</tissue>
    </source>
</reference>
<gene>
    <name evidence="4" type="primary">Fcgbp_0</name>
    <name evidence="4" type="ORF">ALELAT_R05594</name>
</gene>
<comment type="caution">
    <text evidence="4">The sequence shown here is derived from an EMBL/GenBank/DDBJ whole genome shotgun (WGS) entry which is preliminary data.</text>
</comment>
<evidence type="ECO:0000256" key="2">
    <source>
        <dbReference type="ARBA" id="ARBA00023180"/>
    </source>
</evidence>
<organism evidence="4 5">
    <name type="scientific">Alectura lathami</name>
    <name type="common">Australian brush turkey</name>
    <dbReference type="NCBI Taxonomy" id="81907"/>
    <lineage>
        <taxon>Eukaryota</taxon>
        <taxon>Metazoa</taxon>
        <taxon>Chordata</taxon>
        <taxon>Craniata</taxon>
        <taxon>Vertebrata</taxon>
        <taxon>Euteleostomi</taxon>
        <taxon>Archelosauria</taxon>
        <taxon>Archosauria</taxon>
        <taxon>Dinosauria</taxon>
        <taxon>Saurischia</taxon>
        <taxon>Theropoda</taxon>
        <taxon>Coelurosauria</taxon>
        <taxon>Aves</taxon>
        <taxon>Neognathae</taxon>
        <taxon>Galloanserae</taxon>
        <taxon>Galliformes</taxon>
        <taxon>Megapodiidae</taxon>
        <taxon>Alectura</taxon>
    </lineage>
</organism>
<keyword evidence="1" id="KW-1015">Disulfide bond</keyword>
<feature type="non-terminal residue" evidence="4">
    <location>
        <position position="1"/>
    </location>
</feature>
<name>A0A7L0VWA2_ALELA</name>